<sequence>MVHGPFARSGTRRTAPSTSHRTKAILDWSIVLGVITLVWLVVPVRHP</sequence>
<keyword evidence="2" id="KW-0812">Transmembrane</keyword>
<evidence type="ECO:0000256" key="2">
    <source>
        <dbReference type="SAM" id="Phobius"/>
    </source>
</evidence>
<evidence type="ECO:0000256" key="1">
    <source>
        <dbReference type="SAM" id="MobiDB-lite"/>
    </source>
</evidence>
<feature type="transmembrane region" description="Helical" evidence="2">
    <location>
        <begin position="25"/>
        <end position="42"/>
    </location>
</feature>
<proteinExistence type="predicted"/>
<dbReference type="RefSeq" id="WP_170130691.1">
    <property type="nucleotide sequence ID" value="NZ_QJJS01000007.1"/>
</dbReference>
<gene>
    <name evidence="3" type="ORF">C7444_10736</name>
</gene>
<dbReference type="EMBL" id="QJJS01000007">
    <property type="protein sequence ID" value="PXW96130.1"/>
    <property type="molecule type" value="Genomic_DNA"/>
</dbReference>
<protein>
    <submittedName>
        <fullName evidence="3">Uncharacterized protein</fullName>
    </submittedName>
</protein>
<evidence type="ECO:0000313" key="3">
    <source>
        <dbReference type="EMBL" id="PXW96130.1"/>
    </source>
</evidence>
<dbReference type="AlphaFoldDB" id="A0A318H0C7"/>
<name>A0A318H0C7_9BURK</name>
<keyword evidence="2" id="KW-0472">Membrane</keyword>
<keyword evidence="4" id="KW-1185">Reference proteome</keyword>
<organism evidence="3 4">
    <name type="scientific">Sphaerotilus hippei</name>
    <dbReference type="NCBI Taxonomy" id="744406"/>
    <lineage>
        <taxon>Bacteria</taxon>
        <taxon>Pseudomonadati</taxon>
        <taxon>Pseudomonadota</taxon>
        <taxon>Betaproteobacteria</taxon>
        <taxon>Burkholderiales</taxon>
        <taxon>Sphaerotilaceae</taxon>
        <taxon>Sphaerotilus</taxon>
    </lineage>
</organism>
<reference evidence="3 4" key="1">
    <citation type="submission" date="2018-05" db="EMBL/GenBank/DDBJ databases">
        <title>Genomic Encyclopedia of Type Strains, Phase IV (KMG-IV): sequencing the most valuable type-strain genomes for metagenomic binning, comparative biology and taxonomic classification.</title>
        <authorList>
            <person name="Goeker M."/>
        </authorList>
    </citation>
    <scope>NUCLEOTIDE SEQUENCE [LARGE SCALE GENOMIC DNA]</scope>
    <source>
        <strain evidence="3 4">DSM 566</strain>
    </source>
</reference>
<evidence type="ECO:0000313" key="4">
    <source>
        <dbReference type="Proteomes" id="UP000247811"/>
    </source>
</evidence>
<dbReference type="Proteomes" id="UP000247811">
    <property type="component" value="Unassembled WGS sequence"/>
</dbReference>
<comment type="caution">
    <text evidence="3">The sequence shown here is derived from an EMBL/GenBank/DDBJ whole genome shotgun (WGS) entry which is preliminary data.</text>
</comment>
<accession>A0A318H0C7</accession>
<keyword evidence="2" id="KW-1133">Transmembrane helix</keyword>
<feature type="region of interest" description="Disordered" evidence="1">
    <location>
        <begin position="1"/>
        <end position="20"/>
    </location>
</feature>